<dbReference type="InParanoid" id="A0A0C3IYU8"/>
<dbReference type="HOGENOM" id="CLU_2741071_0_0_1"/>
<keyword evidence="3" id="KW-1185">Reference proteome</keyword>
<accession>A0A0C3IYU8</accession>
<feature type="region of interest" description="Disordered" evidence="1">
    <location>
        <begin position="1"/>
        <end position="71"/>
    </location>
</feature>
<evidence type="ECO:0000256" key="1">
    <source>
        <dbReference type="SAM" id="MobiDB-lite"/>
    </source>
</evidence>
<proteinExistence type="predicted"/>
<dbReference type="Proteomes" id="UP000054217">
    <property type="component" value="Unassembled WGS sequence"/>
</dbReference>
<reference evidence="3" key="2">
    <citation type="submission" date="2015-01" db="EMBL/GenBank/DDBJ databases">
        <title>Evolutionary Origins and Diversification of the Mycorrhizal Mutualists.</title>
        <authorList>
            <consortium name="DOE Joint Genome Institute"/>
            <consortium name="Mycorrhizal Genomics Consortium"/>
            <person name="Kohler A."/>
            <person name="Kuo A."/>
            <person name="Nagy L.G."/>
            <person name="Floudas D."/>
            <person name="Copeland A."/>
            <person name="Barry K.W."/>
            <person name="Cichocki N."/>
            <person name="Veneault-Fourrey C."/>
            <person name="LaButti K."/>
            <person name="Lindquist E.A."/>
            <person name="Lipzen A."/>
            <person name="Lundell T."/>
            <person name="Morin E."/>
            <person name="Murat C."/>
            <person name="Riley R."/>
            <person name="Ohm R."/>
            <person name="Sun H."/>
            <person name="Tunlid A."/>
            <person name="Henrissat B."/>
            <person name="Grigoriev I.V."/>
            <person name="Hibbett D.S."/>
            <person name="Martin F."/>
        </authorList>
    </citation>
    <scope>NUCLEOTIDE SEQUENCE [LARGE SCALE GENOMIC DNA]</scope>
    <source>
        <strain evidence="3">Marx 270</strain>
    </source>
</reference>
<organism evidence="2 3">
    <name type="scientific">Pisolithus tinctorius Marx 270</name>
    <dbReference type="NCBI Taxonomy" id="870435"/>
    <lineage>
        <taxon>Eukaryota</taxon>
        <taxon>Fungi</taxon>
        <taxon>Dikarya</taxon>
        <taxon>Basidiomycota</taxon>
        <taxon>Agaricomycotina</taxon>
        <taxon>Agaricomycetes</taxon>
        <taxon>Agaricomycetidae</taxon>
        <taxon>Boletales</taxon>
        <taxon>Sclerodermatineae</taxon>
        <taxon>Pisolithaceae</taxon>
        <taxon>Pisolithus</taxon>
    </lineage>
</organism>
<evidence type="ECO:0000313" key="3">
    <source>
        <dbReference type="Proteomes" id="UP000054217"/>
    </source>
</evidence>
<name>A0A0C3IYU8_PISTI</name>
<feature type="compositionally biased region" description="Polar residues" evidence="1">
    <location>
        <begin position="50"/>
        <end position="65"/>
    </location>
</feature>
<dbReference type="AlphaFoldDB" id="A0A0C3IYU8"/>
<protein>
    <submittedName>
        <fullName evidence="2">Uncharacterized protein</fullName>
    </submittedName>
</protein>
<sequence length="71" mass="7707">MEGEQSTNHGLHIAETGVHEGLKPKVGHYGLNPTHSGTKCLCNEGPPRSMTHQTSLDLMSDVSTTSRHRDV</sequence>
<evidence type="ECO:0000313" key="2">
    <source>
        <dbReference type="EMBL" id="KIO01978.1"/>
    </source>
</evidence>
<reference evidence="2 3" key="1">
    <citation type="submission" date="2014-04" db="EMBL/GenBank/DDBJ databases">
        <authorList>
            <consortium name="DOE Joint Genome Institute"/>
            <person name="Kuo A."/>
            <person name="Kohler A."/>
            <person name="Costa M.D."/>
            <person name="Nagy L.G."/>
            <person name="Floudas D."/>
            <person name="Copeland A."/>
            <person name="Barry K.W."/>
            <person name="Cichocki N."/>
            <person name="Veneault-Fourrey C."/>
            <person name="LaButti K."/>
            <person name="Lindquist E.A."/>
            <person name="Lipzen A."/>
            <person name="Lundell T."/>
            <person name="Morin E."/>
            <person name="Murat C."/>
            <person name="Sun H."/>
            <person name="Tunlid A."/>
            <person name="Henrissat B."/>
            <person name="Grigoriev I.V."/>
            <person name="Hibbett D.S."/>
            <person name="Martin F."/>
            <person name="Nordberg H.P."/>
            <person name="Cantor M.N."/>
            <person name="Hua S.X."/>
        </authorList>
    </citation>
    <scope>NUCLEOTIDE SEQUENCE [LARGE SCALE GENOMIC DNA]</scope>
    <source>
        <strain evidence="2 3">Marx 270</strain>
    </source>
</reference>
<dbReference type="EMBL" id="KN831984">
    <property type="protein sequence ID" value="KIO01978.1"/>
    <property type="molecule type" value="Genomic_DNA"/>
</dbReference>
<gene>
    <name evidence="2" type="ORF">M404DRAFT_1002732</name>
</gene>